<evidence type="ECO:0000256" key="6">
    <source>
        <dbReference type="ARBA" id="ARBA00022968"/>
    </source>
</evidence>
<dbReference type="InterPro" id="IPR004888">
    <property type="entry name" value="Glycoside_hydrolase_63"/>
</dbReference>
<dbReference type="HOGENOM" id="CLU_007380_1_0_1"/>
<dbReference type="RefSeq" id="XP_003656217.1">
    <property type="nucleotide sequence ID" value="XM_003656169.1"/>
</dbReference>
<evidence type="ECO:0000256" key="2">
    <source>
        <dbReference type="ARBA" id="ARBA00010833"/>
    </source>
</evidence>
<dbReference type="GeneID" id="11522673"/>
<reference evidence="17 18" key="1">
    <citation type="journal article" date="2011" name="Nat. Biotechnol.">
        <title>Comparative genomic analysis of the thermophilic biomass-degrading fungi Myceliophthora thermophila and Thielavia terrestris.</title>
        <authorList>
            <person name="Berka R.M."/>
            <person name="Grigoriev I.V."/>
            <person name="Otillar R."/>
            <person name="Salamov A."/>
            <person name="Grimwood J."/>
            <person name="Reid I."/>
            <person name="Ishmael N."/>
            <person name="John T."/>
            <person name="Darmond C."/>
            <person name="Moisan M.-C."/>
            <person name="Henrissat B."/>
            <person name="Coutinho P.M."/>
            <person name="Lombard V."/>
            <person name="Natvig D.O."/>
            <person name="Lindquist E."/>
            <person name="Schmutz J."/>
            <person name="Lucas S."/>
            <person name="Harris P."/>
            <person name="Powlowski J."/>
            <person name="Bellemare A."/>
            <person name="Taylor D."/>
            <person name="Butler G."/>
            <person name="de Vries R.P."/>
            <person name="Allijn I.E."/>
            <person name="van den Brink J."/>
            <person name="Ushinsky S."/>
            <person name="Storms R."/>
            <person name="Powell A.J."/>
            <person name="Paulsen I.T."/>
            <person name="Elbourne L.D.H."/>
            <person name="Baker S.E."/>
            <person name="Magnuson J."/>
            <person name="LaBoissiere S."/>
            <person name="Clutterbuck A.J."/>
            <person name="Martinez D."/>
            <person name="Wogulis M."/>
            <person name="de Leon A.L."/>
            <person name="Rey M.W."/>
            <person name="Tsang A."/>
        </authorList>
    </citation>
    <scope>NUCLEOTIDE SEQUENCE [LARGE SCALE GENOMIC DNA]</scope>
    <source>
        <strain evidence="18">ATCC 38088 / NRRL 8126</strain>
    </source>
</reference>
<comment type="function">
    <text evidence="12">Cleaves the distal alpha 1,2-linked glucose residue from the Glc(3)Man(9)GlcNAc(2) oligosaccharide precursor.</text>
</comment>
<evidence type="ECO:0000256" key="10">
    <source>
        <dbReference type="ARBA" id="ARBA00023295"/>
    </source>
</evidence>
<dbReference type="KEGG" id="ttt:THITE_157561"/>
<dbReference type="SUPFAM" id="SSF48208">
    <property type="entry name" value="Six-hairpin glycosidases"/>
    <property type="match status" value="1"/>
</dbReference>
<dbReference type="Gene3D" id="1.50.10.10">
    <property type="match status" value="1"/>
</dbReference>
<evidence type="ECO:0000256" key="8">
    <source>
        <dbReference type="ARBA" id="ARBA00023136"/>
    </source>
</evidence>
<organism evidence="17 18">
    <name type="scientific">Thermothielavioides terrestris (strain ATCC 38088 / NRRL 8126)</name>
    <name type="common">Thielavia terrestris</name>
    <dbReference type="NCBI Taxonomy" id="578455"/>
    <lineage>
        <taxon>Eukaryota</taxon>
        <taxon>Fungi</taxon>
        <taxon>Dikarya</taxon>
        <taxon>Ascomycota</taxon>
        <taxon>Pezizomycotina</taxon>
        <taxon>Sordariomycetes</taxon>
        <taxon>Sordariomycetidae</taxon>
        <taxon>Sordariales</taxon>
        <taxon>Chaetomiaceae</taxon>
        <taxon>Thermothielavioides</taxon>
        <taxon>Thermothielavioides terrestris</taxon>
    </lineage>
</organism>
<evidence type="ECO:0000256" key="12">
    <source>
        <dbReference type="RuleBase" id="RU368089"/>
    </source>
</evidence>
<evidence type="ECO:0000313" key="18">
    <source>
        <dbReference type="Proteomes" id="UP000008181"/>
    </source>
</evidence>
<evidence type="ECO:0000256" key="3">
    <source>
        <dbReference type="ARBA" id="ARBA00022692"/>
    </source>
</evidence>
<evidence type="ECO:0000256" key="14">
    <source>
        <dbReference type="SAM" id="SignalP"/>
    </source>
</evidence>
<evidence type="ECO:0000256" key="4">
    <source>
        <dbReference type="ARBA" id="ARBA00022801"/>
    </source>
</evidence>
<gene>
    <name evidence="17" type="ORF">THITE_157561</name>
</gene>
<keyword evidence="18" id="KW-1185">Reference proteome</keyword>
<keyword evidence="8" id="KW-0472">Membrane</keyword>
<dbReference type="InterPro" id="IPR012341">
    <property type="entry name" value="6hp_glycosidase-like_sf"/>
</dbReference>
<dbReference type="GO" id="GO:0005789">
    <property type="term" value="C:endoplasmic reticulum membrane"/>
    <property type="evidence" value="ECO:0007669"/>
    <property type="project" value="UniProtKB-SubCell"/>
</dbReference>
<dbReference type="eggNOG" id="KOG2161">
    <property type="taxonomic scope" value="Eukaryota"/>
</dbReference>
<dbReference type="Pfam" id="PF03200">
    <property type="entry name" value="Glyco_hydro_63"/>
    <property type="match status" value="1"/>
</dbReference>
<dbReference type="OrthoDB" id="410058at2759"/>
<keyword evidence="3" id="KW-0812">Transmembrane</keyword>
<dbReference type="EC" id="3.2.1.106" evidence="11 12"/>
<comment type="similarity">
    <text evidence="2 12">Belongs to the glycosyl hydrolase 63 family.</text>
</comment>
<keyword evidence="5 12" id="KW-0256">Endoplasmic reticulum</keyword>
<keyword evidence="9 13" id="KW-0325">Glycoprotein</keyword>
<feature type="signal peptide" evidence="14">
    <location>
        <begin position="1"/>
        <end position="21"/>
    </location>
</feature>
<keyword evidence="10 12" id="KW-0326">Glycosidase</keyword>
<protein>
    <recommendedName>
        <fullName evidence="11 12">Mannosyl-oligosaccharide glucosidase</fullName>
        <ecNumber evidence="11 12">3.2.1.106</ecNumber>
    </recommendedName>
    <alternativeName>
        <fullName evidence="13">Glucosidase I</fullName>
    </alternativeName>
</protein>
<comment type="pathway">
    <text evidence="13">Glycan metabolism; N-glycan degradation.</text>
</comment>
<dbReference type="GO" id="GO:0006487">
    <property type="term" value="P:protein N-linked glycosylation"/>
    <property type="evidence" value="ECO:0007669"/>
    <property type="project" value="UniProtKB-UniRule"/>
</dbReference>
<keyword evidence="4 12" id="KW-0378">Hydrolase</keyword>
<dbReference type="Gene3D" id="2.70.98.110">
    <property type="entry name" value="Glycosyl hydrolase family 63, N-terminal domain"/>
    <property type="match status" value="1"/>
</dbReference>
<dbReference type="InterPro" id="IPR008928">
    <property type="entry name" value="6-hairpin_glycosidase_sf"/>
</dbReference>
<dbReference type="AlphaFoldDB" id="G2RD46"/>
<dbReference type="GO" id="GO:0009311">
    <property type="term" value="P:oligosaccharide metabolic process"/>
    <property type="evidence" value="ECO:0007669"/>
    <property type="project" value="UniProtKB-UniRule"/>
</dbReference>
<dbReference type="EMBL" id="CP003013">
    <property type="protein sequence ID" value="AEO69881.1"/>
    <property type="molecule type" value="Genomic_DNA"/>
</dbReference>
<dbReference type="Proteomes" id="UP000008181">
    <property type="component" value="Chromosome 5"/>
</dbReference>
<name>G2RD46_THETT</name>
<feature type="domain" description="Glycosyl hydrolase family 63 C-terminal" evidence="15">
    <location>
        <begin position="281"/>
        <end position="788"/>
    </location>
</feature>
<keyword evidence="7" id="KW-1133">Transmembrane helix</keyword>
<sequence length="864" mass="94975">MAAVLGCLTLLCALCFGGANAQGPGASNSTRSSSSTPERSWQTWGPYRPNLYFGVRPQVPETLLMGLMWASGESRDRMLSTLRDTCEQNDGMQGYGWTFYDPRVGGSQAVHDTQLQLDINTDFLKTEDGGSWAVRITGTPKLGATGVKTTAILHAAVEMADANEPKSLWCENHAKNKDGVDAACRGEIAGLGRFQFQVLGDATNNVVHETVVRSVQVPEDKIWQAKSIFADQVKAAAGDQIAIQDAPGAGNMHFVQTTFQGAFQLTFTYHAAEASTLDAQAVDTGISSLRRSFPSSVDKVFSRTPPFQGEEYARFSQEILSNLLGGLGFFHGDTRVDETHAPEYEETDLDFWTKAASAMSRAHVTTTDAKTLLSFTPSRAYFPRGFLWDEGFHLLPVIEWDLDLAVSVLRSWLSLMDDDGWIPREQILGPEARSRVPPEFQVQYPHYANPPTMLALVLPAILSKLTGASPYTGHPSAYLSSPDQASALLKTLYRLLARHYHWFRRTQAGNFSSAYPRPASAIPGTGFRWRGRTPTHNLPSGLDDYPRADPPHPGELHVDALAWVGGAAAALQQAALYLGKQRADGNDDNDADDAATYAAHVAAAKHNLDALHWDAARQSYCDATVRREEEENGEQQQQYALVCHEGYVSLTPLLLGLVGADHPHLPALLDLVADPDRLWSPHGLRSLSKGDEHYGRDEDYWRGAVWVNLNVLAVLRLRDVGLSGKGPAAVRTRALSLAAELRERLVRTVYESWNRTGYFWEQYSDETGEGRRTRAFTGWTAAVILLMGLRFAQGAEGVDESENTTSWREASTGLSVMVLFGVVGLDAHAAHPAHLAHPHWRTKAGQFRRIASTMETKPLQPELK</sequence>
<evidence type="ECO:0000256" key="11">
    <source>
        <dbReference type="ARBA" id="ARBA00038888"/>
    </source>
</evidence>
<keyword evidence="6" id="KW-0735">Signal-anchor</keyword>
<dbReference type="InterPro" id="IPR038518">
    <property type="entry name" value="Glyco_hydro_63N_sf"/>
</dbReference>
<dbReference type="PANTHER" id="PTHR10412">
    <property type="entry name" value="MANNOSYL-OLIGOSACCHARIDE GLUCOSIDASE"/>
    <property type="match status" value="1"/>
</dbReference>
<comment type="catalytic activity">
    <reaction evidence="12">
        <text>N(4)-(alpha-D-Glc-(1-&gt;2)-alpha-D-Glc-(1-&gt;3)-alpha-D-Glc-(1-&gt;3)-alpha-D-Man-(1-&gt;2)-alpha-D-Man-(1-&gt;2)-alpha-D-Man-(1-&gt;3)-[alpha-D-Man-(1-&gt;2)-alpha-D-Man-(1-&gt;3)-[alpha-D-Man-(1-&gt;2)-alpha-D-Man-(1-&gt;6)]-alpha-D-Man-(1-&gt;6)]-beta-D-Man-(1-&gt;4)-beta-D-GlcNAc-(1-&gt;4)-beta-D-GlcNAc)-L-asparaginyl-[protein] + H2O = N(4)-(alpha-D-Glc-(1-&gt;3)-alpha-D-Glc-(1-&gt;3)-alpha-D-Man-(1-&gt;2)-alpha-D-Man-(1-&gt;2)-alpha-D-Man-(1-&gt;3)-[alpha-D-Man-(1-&gt;2)-alpha-D-Man-(1-&gt;3)-[alpha-D-Man-(1-&gt;2)-alpha-D-Man-(1-&gt;6)]-alpha-D-Man-(1-&gt;6)]-beta-D-Man-(1-&gt;4)-beta-D-GlcNAc-(1-&gt;4)-beta-D-GlcNAc)-L-asparaginyl-[protein] + beta-D-glucose</text>
        <dbReference type="Rhea" id="RHEA:55988"/>
        <dbReference type="Rhea" id="RHEA-COMP:12806"/>
        <dbReference type="Rhea" id="RHEA-COMP:14355"/>
        <dbReference type="ChEBI" id="CHEBI:15377"/>
        <dbReference type="ChEBI" id="CHEBI:15903"/>
        <dbReference type="ChEBI" id="CHEBI:59082"/>
        <dbReference type="ChEBI" id="CHEBI:132537"/>
        <dbReference type="EC" id="3.2.1.106"/>
    </reaction>
</comment>
<evidence type="ECO:0000259" key="16">
    <source>
        <dbReference type="Pfam" id="PF16923"/>
    </source>
</evidence>
<evidence type="ECO:0000256" key="13">
    <source>
        <dbReference type="RuleBase" id="RU369107"/>
    </source>
</evidence>
<dbReference type="STRING" id="578455.G2RD46"/>
<feature type="chain" id="PRO_5003437158" description="Mannosyl-oligosaccharide glucosidase" evidence="14">
    <location>
        <begin position="22"/>
        <end position="864"/>
    </location>
</feature>
<dbReference type="GO" id="GO:0004573">
    <property type="term" value="F:Glc3Man9GlcNAc2 oligosaccharide glucosidase activity"/>
    <property type="evidence" value="ECO:0007669"/>
    <property type="project" value="UniProtKB-UniRule"/>
</dbReference>
<accession>G2RD46</accession>
<dbReference type="InterPro" id="IPR031631">
    <property type="entry name" value="Glyco_hydro_63N"/>
</dbReference>
<proteinExistence type="inferred from homology"/>
<evidence type="ECO:0000256" key="7">
    <source>
        <dbReference type="ARBA" id="ARBA00022989"/>
    </source>
</evidence>
<evidence type="ECO:0000256" key="9">
    <source>
        <dbReference type="ARBA" id="ARBA00023180"/>
    </source>
</evidence>
<evidence type="ECO:0000313" key="17">
    <source>
        <dbReference type="EMBL" id="AEO69881.1"/>
    </source>
</evidence>
<evidence type="ECO:0000256" key="1">
    <source>
        <dbReference type="ARBA" id="ARBA00004648"/>
    </source>
</evidence>
<keyword evidence="14" id="KW-0732">Signal</keyword>
<feature type="domain" description="Glycosyl hydrolase family 63 N-terminal" evidence="16">
    <location>
        <begin position="44"/>
        <end position="238"/>
    </location>
</feature>
<dbReference type="InterPro" id="IPR031335">
    <property type="entry name" value="Glyco_hydro_63_C"/>
</dbReference>
<evidence type="ECO:0000259" key="15">
    <source>
        <dbReference type="Pfam" id="PF03200"/>
    </source>
</evidence>
<dbReference type="Pfam" id="PF16923">
    <property type="entry name" value="Glyco_hydro_63N"/>
    <property type="match status" value="1"/>
</dbReference>
<dbReference type="PANTHER" id="PTHR10412:SF11">
    <property type="entry name" value="MANNOSYL-OLIGOSACCHARIDE GLUCOSIDASE"/>
    <property type="match status" value="1"/>
</dbReference>
<comment type="subcellular location">
    <subcellularLocation>
        <location evidence="1 12">Endoplasmic reticulum membrane</location>
        <topology evidence="1 12">Single-pass type II membrane protein</topology>
    </subcellularLocation>
</comment>
<evidence type="ECO:0000256" key="5">
    <source>
        <dbReference type="ARBA" id="ARBA00022824"/>
    </source>
</evidence>